<dbReference type="Pfam" id="PF07690">
    <property type="entry name" value="MFS_1"/>
    <property type="match status" value="1"/>
</dbReference>
<evidence type="ECO:0000313" key="4">
    <source>
        <dbReference type="EMBL" id="CAD5117981.1"/>
    </source>
</evidence>
<proteinExistence type="predicted"/>
<feature type="transmembrane region" description="Helical" evidence="2">
    <location>
        <begin position="110"/>
        <end position="130"/>
    </location>
</feature>
<dbReference type="SUPFAM" id="SSF103473">
    <property type="entry name" value="MFS general substrate transporter"/>
    <property type="match status" value="1"/>
</dbReference>
<dbReference type="PANTHER" id="PTHR11360:SF284">
    <property type="entry name" value="EG:103B4.3 PROTEIN-RELATED"/>
    <property type="match status" value="1"/>
</dbReference>
<feature type="transmembrane region" description="Helical" evidence="2">
    <location>
        <begin position="68"/>
        <end position="90"/>
    </location>
</feature>
<feature type="transmembrane region" description="Helical" evidence="2">
    <location>
        <begin position="197"/>
        <end position="216"/>
    </location>
</feature>
<keyword evidence="2" id="KW-1133">Transmembrane helix</keyword>
<reference evidence="4 5" key="1">
    <citation type="submission" date="2020-08" db="EMBL/GenBank/DDBJ databases">
        <authorList>
            <person name="Hejnol A."/>
        </authorList>
    </citation>
    <scope>NUCLEOTIDE SEQUENCE [LARGE SCALE GENOMIC DNA]</scope>
</reference>
<comment type="caution">
    <text evidence="4">The sequence shown here is derived from an EMBL/GenBank/DDBJ whole genome shotgun (WGS) entry which is preliminary data.</text>
</comment>
<keyword evidence="2" id="KW-0812">Transmembrane</keyword>
<dbReference type="PANTHER" id="PTHR11360">
    <property type="entry name" value="MONOCARBOXYLATE TRANSPORTER"/>
    <property type="match status" value="1"/>
</dbReference>
<name>A0A7I8VP02_9ANNE</name>
<evidence type="ECO:0000256" key="2">
    <source>
        <dbReference type="SAM" id="Phobius"/>
    </source>
</evidence>
<keyword evidence="5" id="KW-1185">Reference proteome</keyword>
<gene>
    <name evidence="4" type="ORF">DGYR_LOCUS6437</name>
</gene>
<dbReference type="PROSITE" id="PS50850">
    <property type="entry name" value="MFS"/>
    <property type="match status" value="1"/>
</dbReference>
<dbReference type="Gene3D" id="1.20.1250.20">
    <property type="entry name" value="MFS general substrate transporter like domains"/>
    <property type="match status" value="1"/>
</dbReference>
<feature type="domain" description="Major facilitator superfamily (MFS) profile" evidence="3">
    <location>
        <begin position="68"/>
        <end position="477"/>
    </location>
</feature>
<feature type="transmembrane region" description="Helical" evidence="2">
    <location>
        <begin position="417"/>
        <end position="434"/>
    </location>
</feature>
<feature type="transmembrane region" description="Helical" evidence="2">
    <location>
        <begin position="446"/>
        <end position="472"/>
    </location>
</feature>
<feature type="transmembrane region" description="Helical" evidence="2">
    <location>
        <begin position="290"/>
        <end position="311"/>
    </location>
</feature>
<dbReference type="OrthoDB" id="2213137at2759"/>
<accession>A0A7I8VP02</accession>
<feature type="transmembrane region" description="Helical" evidence="2">
    <location>
        <begin position="222"/>
        <end position="245"/>
    </location>
</feature>
<dbReference type="InterPro" id="IPR020846">
    <property type="entry name" value="MFS_dom"/>
</dbReference>
<evidence type="ECO:0000256" key="1">
    <source>
        <dbReference type="ARBA" id="ARBA00004141"/>
    </source>
</evidence>
<feature type="transmembrane region" description="Helical" evidence="2">
    <location>
        <begin position="137"/>
        <end position="156"/>
    </location>
</feature>
<dbReference type="EMBL" id="CAJFCJ010000007">
    <property type="protein sequence ID" value="CAD5117981.1"/>
    <property type="molecule type" value="Genomic_DNA"/>
</dbReference>
<organism evidence="4 5">
    <name type="scientific">Dimorphilus gyrociliatus</name>
    <dbReference type="NCBI Taxonomy" id="2664684"/>
    <lineage>
        <taxon>Eukaryota</taxon>
        <taxon>Metazoa</taxon>
        <taxon>Spiralia</taxon>
        <taxon>Lophotrochozoa</taxon>
        <taxon>Annelida</taxon>
        <taxon>Polychaeta</taxon>
        <taxon>Polychaeta incertae sedis</taxon>
        <taxon>Dinophilidae</taxon>
        <taxon>Dimorphilus</taxon>
    </lineage>
</organism>
<keyword evidence="2" id="KW-0472">Membrane</keyword>
<protein>
    <submittedName>
        <fullName evidence="4">DgyrCDS6721</fullName>
    </submittedName>
</protein>
<dbReference type="AlphaFoldDB" id="A0A7I8VP02"/>
<sequence length="490" mass="54482">MAANEVVIKNRGISVTSQSGKNSEDAKKVIFSKFDGNLFTSVDSSLHVIVPETEETEEKEFKRKEGGWGWAVAFGSFLMFASYTSFLRIYPILYEEIRERFQSSAQSTAWLSATHNLIRFSLGIIVAGLLKMISARKLTIIGTFIYSTGIIVTAFASCLKVVFFGFSILGAVGAALFQISSLVTVSEYFDKQKGKAMAITFCGPPVGGILGSLVIAKLFDRYSFSGTLLILAGISLNVCISGMLFRPKEPLDKGDKETPMEKKSLFHSFKDIVKSSSVDISLFKDVQFTLFLVFLFLVEIIMSGTNLFSYGLAKELNIERSTMANLILITCPPDVITRLVVGFIMDRKSIRRYRTLLYVSFVGCSGILLTFMGYSTSRIYFFSIFIARSLVNSMIYSQMVTVTTDKVDRTKVKDAIGIYRFTNSFPLLIGPTVGGKIRDITGTYRYNFIIGGYLLVSYAAIYAIINITSLILNKKGRKEKETEVVMDVKV</sequence>
<dbReference type="InterPro" id="IPR036259">
    <property type="entry name" value="MFS_trans_sf"/>
</dbReference>
<dbReference type="InterPro" id="IPR050327">
    <property type="entry name" value="Proton-linked_MCT"/>
</dbReference>
<dbReference type="GO" id="GO:0008028">
    <property type="term" value="F:monocarboxylic acid transmembrane transporter activity"/>
    <property type="evidence" value="ECO:0007669"/>
    <property type="project" value="TreeGrafter"/>
</dbReference>
<feature type="transmembrane region" description="Helical" evidence="2">
    <location>
        <begin position="356"/>
        <end position="373"/>
    </location>
</feature>
<comment type="subcellular location">
    <subcellularLocation>
        <location evidence="1">Membrane</location>
        <topology evidence="1">Multi-pass membrane protein</topology>
    </subcellularLocation>
</comment>
<dbReference type="Proteomes" id="UP000549394">
    <property type="component" value="Unassembled WGS sequence"/>
</dbReference>
<dbReference type="GO" id="GO:0016020">
    <property type="term" value="C:membrane"/>
    <property type="evidence" value="ECO:0007669"/>
    <property type="project" value="UniProtKB-SubCell"/>
</dbReference>
<evidence type="ECO:0000259" key="3">
    <source>
        <dbReference type="PROSITE" id="PS50850"/>
    </source>
</evidence>
<dbReference type="InterPro" id="IPR011701">
    <property type="entry name" value="MFS"/>
</dbReference>
<feature type="transmembrane region" description="Helical" evidence="2">
    <location>
        <begin position="379"/>
        <end position="396"/>
    </location>
</feature>
<evidence type="ECO:0000313" key="5">
    <source>
        <dbReference type="Proteomes" id="UP000549394"/>
    </source>
</evidence>